<sequence length="200" mass="22679">MPALRKRFPLDLAQDEKSSTKLFVDPSVNNLWKWDRRDLRTNEVDTIGLVFHTRDIALDFAVCVSNLPGRSRCSSEMNAAMRINFSINQILGRCVLLSELEQVSRLITPRCDTISTHSTGFSQIILDLSIQISGLNFRTDTRKSNRTVLSDTYGHRIKKARIPVRSFLDKLDIGGVVVGWVTTSEFPLLYVVVFLHTPPM</sequence>
<comment type="caution">
    <text evidence="1">The sequence shown here is derived from an EMBL/GenBank/DDBJ whole genome shotgun (WGS) entry which is preliminary data.</text>
</comment>
<protein>
    <submittedName>
        <fullName evidence="1">Uncharacterized protein</fullName>
    </submittedName>
</protein>
<accession>A0A4Z1P5B2</accession>
<keyword evidence="2" id="KW-1185">Reference proteome</keyword>
<gene>
    <name evidence="1" type="ORF">E6O75_ATG02528</name>
</gene>
<proteinExistence type="predicted"/>
<dbReference type="AlphaFoldDB" id="A0A4Z1P5B2"/>
<reference evidence="1 2" key="1">
    <citation type="submission" date="2019-04" db="EMBL/GenBank/DDBJ databases">
        <title>High contiguity whole genome sequence and gene annotation resource for two Venturia nashicola isolates.</title>
        <authorList>
            <person name="Prokchorchik M."/>
            <person name="Won K."/>
            <person name="Lee Y."/>
            <person name="Choi E.D."/>
            <person name="Segonzac C."/>
            <person name="Sohn K.H."/>
        </authorList>
    </citation>
    <scope>NUCLEOTIDE SEQUENCE [LARGE SCALE GENOMIC DNA]</scope>
    <source>
        <strain evidence="1 2">PRI2</strain>
    </source>
</reference>
<dbReference type="EMBL" id="SNSC02000005">
    <property type="protein sequence ID" value="TID24163.1"/>
    <property type="molecule type" value="Genomic_DNA"/>
</dbReference>
<name>A0A4Z1P5B2_9PEZI</name>
<organism evidence="1 2">
    <name type="scientific">Venturia nashicola</name>
    <dbReference type="NCBI Taxonomy" id="86259"/>
    <lineage>
        <taxon>Eukaryota</taxon>
        <taxon>Fungi</taxon>
        <taxon>Dikarya</taxon>
        <taxon>Ascomycota</taxon>
        <taxon>Pezizomycotina</taxon>
        <taxon>Dothideomycetes</taxon>
        <taxon>Pleosporomycetidae</taxon>
        <taxon>Venturiales</taxon>
        <taxon>Venturiaceae</taxon>
        <taxon>Venturia</taxon>
    </lineage>
</organism>
<evidence type="ECO:0000313" key="2">
    <source>
        <dbReference type="Proteomes" id="UP000298493"/>
    </source>
</evidence>
<dbReference type="Proteomes" id="UP000298493">
    <property type="component" value="Unassembled WGS sequence"/>
</dbReference>
<evidence type="ECO:0000313" key="1">
    <source>
        <dbReference type="EMBL" id="TID24163.1"/>
    </source>
</evidence>